<accession>A0AAN7VZK3</accession>
<organism evidence="2 3">
    <name type="scientific">Elasticomyces elasticus</name>
    <dbReference type="NCBI Taxonomy" id="574655"/>
    <lineage>
        <taxon>Eukaryota</taxon>
        <taxon>Fungi</taxon>
        <taxon>Dikarya</taxon>
        <taxon>Ascomycota</taxon>
        <taxon>Pezizomycotina</taxon>
        <taxon>Dothideomycetes</taxon>
        <taxon>Dothideomycetidae</taxon>
        <taxon>Mycosphaerellales</taxon>
        <taxon>Teratosphaeriaceae</taxon>
        <taxon>Elasticomyces</taxon>
    </lineage>
</organism>
<protein>
    <recommendedName>
        <fullName evidence="4">Fungal N-terminal domain-containing protein</fullName>
    </recommendedName>
</protein>
<name>A0AAN7VZK3_9PEZI</name>
<gene>
    <name evidence="2" type="ORF">LTR97_011290</name>
</gene>
<keyword evidence="1" id="KW-0175">Coiled coil</keyword>
<sequence length="715" mass="79920">MEGLAGAASVVALIGLSGQCISGAERMISFCNEVRGAEKRVQRLHDDINSLLRSLQDAAELSEKLQQNVPATGAQAKITSLRFHLDDCDKAFVGWLEIIGKHQQKDKPTWFKQVWRALNRTLRDDLHNELSRRRDEINLTLMTIGSTVNLQTSKVVTELAPVVKATEQNIADLQKSLEAALSDEEFRSQQVHATLQFQTAAISQCSSEESLRSLRSEISASFKDLKGALETVHRTQLPDKTSEGVKSVDMRILLKWIGAGRPKTLEDWMLRRPWIRHVPHKQYGCSFAHPSHLYNISTCILCHYRGRDVDDHITTVHRLGLGECGCSKSLVLSLNACCDHLRTHHGPVALDRQNLKHLVVRRFSKIDEKSETISSLDDAATASKVIALLLPGATVDSKHLSMPTTDLPGHKRSCLSCKQRLRYQASPDQDNCSECEFKLERLRPGIVVDVETSDEPRRRAADHYTSPQSESDRLYKATCEAFSNPPIEFLLSVSRSLLLGEPKVETAHEILATRLELMGESVVASNAVVTNEQAEEMTLMQRSWNAALLEDWDSTHDRINKWMLHVLGSDCDGLAAVHRGHLLEAQHKHTTALTTLDLSGHSWERLVLKYWFLDEAALSFDALAASRADAHLSDLTLARSLRSHKAHLSMGSSTNEAYANDVDLECCSQTRSGGEAVLALRLAQETTKQTSWASRSIESTEYCTRGEKRKRPRLE</sequence>
<dbReference type="AlphaFoldDB" id="A0AAN7VZK3"/>
<feature type="coiled-coil region" evidence="1">
    <location>
        <begin position="34"/>
        <end position="68"/>
    </location>
</feature>
<evidence type="ECO:0000313" key="3">
    <source>
        <dbReference type="Proteomes" id="UP001310594"/>
    </source>
</evidence>
<evidence type="ECO:0000256" key="1">
    <source>
        <dbReference type="SAM" id="Coils"/>
    </source>
</evidence>
<evidence type="ECO:0000313" key="2">
    <source>
        <dbReference type="EMBL" id="KAK5692116.1"/>
    </source>
</evidence>
<proteinExistence type="predicted"/>
<reference evidence="2" key="1">
    <citation type="submission" date="2023-08" db="EMBL/GenBank/DDBJ databases">
        <title>Black Yeasts Isolated from many extreme environments.</title>
        <authorList>
            <person name="Coleine C."/>
            <person name="Stajich J.E."/>
            <person name="Selbmann L."/>
        </authorList>
    </citation>
    <scope>NUCLEOTIDE SEQUENCE</scope>
    <source>
        <strain evidence="2">CCFEE 5810</strain>
    </source>
</reference>
<comment type="caution">
    <text evidence="2">The sequence shown here is derived from an EMBL/GenBank/DDBJ whole genome shotgun (WGS) entry which is preliminary data.</text>
</comment>
<dbReference type="Proteomes" id="UP001310594">
    <property type="component" value="Unassembled WGS sequence"/>
</dbReference>
<dbReference type="EMBL" id="JAVRQU010000020">
    <property type="protein sequence ID" value="KAK5692116.1"/>
    <property type="molecule type" value="Genomic_DNA"/>
</dbReference>
<evidence type="ECO:0008006" key="4">
    <source>
        <dbReference type="Google" id="ProtNLM"/>
    </source>
</evidence>